<evidence type="ECO:0000313" key="6">
    <source>
        <dbReference type="RefSeq" id="XP_028154035.1"/>
    </source>
</evidence>
<accession>A0A6P7HE57</accession>
<dbReference type="SMART" id="SM00249">
    <property type="entry name" value="PHD"/>
    <property type="match status" value="1"/>
</dbReference>
<feature type="region of interest" description="Disordered" evidence="4">
    <location>
        <begin position="35"/>
        <end position="67"/>
    </location>
</feature>
<keyword evidence="2" id="KW-0863">Zinc-finger</keyword>
<evidence type="ECO:0000256" key="1">
    <source>
        <dbReference type="ARBA" id="ARBA00022723"/>
    </source>
</evidence>
<sequence>MSTDEFLYTRVGGYNERERKKIIAKENRTSQRLFKNEAKVMSQKKNGKTKQLNKQERKTKESDSDECSDCECLYCGDFYSKSLEGWVACSLCRKWAHNSCAGVDSEDDEAILVCEHCQQD</sequence>
<evidence type="ECO:0000259" key="5">
    <source>
        <dbReference type="SMART" id="SM00249"/>
    </source>
</evidence>
<dbReference type="AlphaFoldDB" id="A0A6P7HE57"/>
<dbReference type="InterPro" id="IPR001965">
    <property type="entry name" value="Znf_PHD"/>
</dbReference>
<keyword evidence="1" id="KW-0479">Metal-binding</keyword>
<gene>
    <name evidence="6" type="primary">LOC114347544</name>
</gene>
<evidence type="ECO:0000256" key="2">
    <source>
        <dbReference type="ARBA" id="ARBA00022771"/>
    </source>
</evidence>
<dbReference type="RefSeq" id="XP_028154035.1">
    <property type="nucleotide sequence ID" value="XM_028298234.1"/>
</dbReference>
<keyword evidence="3" id="KW-0862">Zinc</keyword>
<dbReference type="InterPro" id="IPR011011">
    <property type="entry name" value="Znf_FYVE_PHD"/>
</dbReference>
<proteinExistence type="predicted"/>
<evidence type="ECO:0000256" key="3">
    <source>
        <dbReference type="ARBA" id="ARBA00022833"/>
    </source>
</evidence>
<dbReference type="InterPro" id="IPR013083">
    <property type="entry name" value="Znf_RING/FYVE/PHD"/>
</dbReference>
<reference evidence="6" key="1">
    <citation type="submission" date="2025-08" db="UniProtKB">
        <authorList>
            <consortium name="RefSeq"/>
        </authorList>
    </citation>
    <scope>IDENTIFICATION</scope>
    <source>
        <tissue evidence="6">Whole insect</tissue>
    </source>
</reference>
<organism evidence="6">
    <name type="scientific">Diabrotica virgifera virgifera</name>
    <name type="common">western corn rootworm</name>
    <dbReference type="NCBI Taxonomy" id="50390"/>
    <lineage>
        <taxon>Eukaryota</taxon>
        <taxon>Metazoa</taxon>
        <taxon>Ecdysozoa</taxon>
        <taxon>Arthropoda</taxon>
        <taxon>Hexapoda</taxon>
        <taxon>Insecta</taxon>
        <taxon>Pterygota</taxon>
        <taxon>Neoptera</taxon>
        <taxon>Endopterygota</taxon>
        <taxon>Coleoptera</taxon>
        <taxon>Polyphaga</taxon>
        <taxon>Cucujiformia</taxon>
        <taxon>Chrysomeloidea</taxon>
        <taxon>Chrysomelidae</taxon>
        <taxon>Galerucinae</taxon>
        <taxon>Diabroticina</taxon>
        <taxon>Diabroticites</taxon>
        <taxon>Diabrotica</taxon>
    </lineage>
</organism>
<feature type="compositionally biased region" description="Basic and acidic residues" evidence="4">
    <location>
        <begin position="53"/>
        <end position="62"/>
    </location>
</feature>
<feature type="domain" description="Zinc finger PHD-type" evidence="5">
    <location>
        <begin position="71"/>
        <end position="118"/>
    </location>
</feature>
<dbReference type="SUPFAM" id="SSF57903">
    <property type="entry name" value="FYVE/PHD zinc finger"/>
    <property type="match status" value="1"/>
</dbReference>
<dbReference type="GO" id="GO:0008270">
    <property type="term" value="F:zinc ion binding"/>
    <property type="evidence" value="ECO:0007669"/>
    <property type="project" value="UniProtKB-KW"/>
</dbReference>
<name>A0A6P7HE57_DIAVI</name>
<dbReference type="InParanoid" id="A0A6P7HE57"/>
<evidence type="ECO:0000256" key="4">
    <source>
        <dbReference type="SAM" id="MobiDB-lite"/>
    </source>
</evidence>
<dbReference type="Gene3D" id="3.30.40.10">
    <property type="entry name" value="Zinc/RING finger domain, C3HC4 (zinc finger)"/>
    <property type="match status" value="1"/>
</dbReference>
<protein>
    <submittedName>
        <fullName evidence="6">PHD finger protein ALFIN-LIKE 3-like</fullName>
    </submittedName>
</protein>